<reference evidence="4 5" key="1">
    <citation type="submission" date="2024-05" db="EMBL/GenBank/DDBJ databases">
        <authorList>
            <person name="Wallberg A."/>
        </authorList>
    </citation>
    <scope>NUCLEOTIDE SEQUENCE [LARGE SCALE GENOMIC DNA]</scope>
</reference>
<dbReference type="Proteomes" id="UP001497623">
    <property type="component" value="Unassembled WGS sequence"/>
</dbReference>
<evidence type="ECO:0000256" key="2">
    <source>
        <dbReference type="SAM" id="SignalP"/>
    </source>
</evidence>
<dbReference type="EMBL" id="CAXKWB010022629">
    <property type="protein sequence ID" value="CAL4124488.1"/>
    <property type="molecule type" value="Genomic_DNA"/>
</dbReference>
<name>A0AAV2RKE9_MEGNR</name>
<dbReference type="InterPro" id="IPR001304">
    <property type="entry name" value="C-type_lectin-like"/>
</dbReference>
<evidence type="ECO:0000313" key="4">
    <source>
        <dbReference type="EMBL" id="CAL4124488.1"/>
    </source>
</evidence>
<feature type="coiled-coil region" evidence="1">
    <location>
        <begin position="48"/>
        <end position="75"/>
    </location>
</feature>
<dbReference type="SUPFAM" id="SSF56436">
    <property type="entry name" value="C-type lectin-like"/>
    <property type="match status" value="1"/>
</dbReference>
<dbReference type="SMART" id="SM00034">
    <property type="entry name" value="CLECT"/>
    <property type="match status" value="1"/>
</dbReference>
<protein>
    <recommendedName>
        <fullName evidence="3">C-type lectin domain-containing protein</fullName>
    </recommendedName>
</protein>
<organism evidence="4 5">
    <name type="scientific">Meganyctiphanes norvegica</name>
    <name type="common">Northern krill</name>
    <name type="synonym">Thysanopoda norvegica</name>
    <dbReference type="NCBI Taxonomy" id="48144"/>
    <lineage>
        <taxon>Eukaryota</taxon>
        <taxon>Metazoa</taxon>
        <taxon>Ecdysozoa</taxon>
        <taxon>Arthropoda</taxon>
        <taxon>Crustacea</taxon>
        <taxon>Multicrustacea</taxon>
        <taxon>Malacostraca</taxon>
        <taxon>Eumalacostraca</taxon>
        <taxon>Eucarida</taxon>
        <taxon>Euphausiacea</taxon>
        <taxon>Euphausiidae</taxon>
        <taxon>Meganyctiphanes</taxon>
    </lineage>
</organism>
<gene>
    <name evidence="4" type="ORF">MNOR_LOCUS24550</name>
</gene>
<feature type="chain" id="PRO_5043472350" description="C-type lectin domain-containing protein" evidence="2">
    <location>
        <begin position="24"/>
        <end position="241"/>
    </location>
</feature>
<keyword evidence="2" id="KW-0732">Signal</keyword>
<dbReference type="InterPro" id="IPR016187">
    <property type="entry name" value="CTDL_fold"/>
</dbReference>
<evidence type="ECO:0000313" key="5">
    <source>
        <dbReference type="Proteomes" id="UP001497623"/>
    </source>
</evidence>
<accession>A0AAV2RKE9</accession>
<comment type="caution">
    <text evidence="4">The sequence shown here is derived from an EMBL/GenBank/DDBJ whole genome shotgun (WGS) entry which is preliminary data.</text>
</comment>
<dbReference type="AlphaFoldDB" id="A0AAV2RKE9"/>
<evidence type="ECO:0000256" key="1">
    <source>
        <dbReference type="SAM" id="Coils"/>
    </source>
</evidence>
<dbReference type="Gene3D" id="3.10.100.10">
    <property type="entry name" value="Mannose-Binding Protein A, subunit A"/>
    <property type="match status" value="1"/>
</dbReference>
<keyword evidence="1" id="KW-0175">Coiled coil</keyword>
<feature type="signal peptide" evidence="2">
    <location>
        <begin position="1"/>
        <end position="23"/>
    </location>
</feature>
<evidence type="ECO:0000259" key="3">
    <source>
        <dbReference type="SMART" id="SM00034"/>
    </source>
</evidence>
<feature type="non-terminal residue" evidence="4">
    <location>
        <position position="1"/>
    </location>
</feature>
<dbReference type="InterPro" id="IPR016186">
    <property type="entry name" value="C-type_lectin-like/link_sf"/>
</dbReference>
<keyword evidence="5" id="KW-1185">Reference proteome</keyword>
<proteinExistence type="predicted"/>
<feature type="domain" description="C-type lectin" evidence="3">
    <location>
        <begin position="98"/>
        <end position="237"/>
    </location>
</feature>
<sequence>EMSQTIFSYLVFVFIIQIHISVQQVGKTSNDEIKDIILNFEHRLGEKMNNLDAKMSDLQIKLELMEKSLRNVSDDLALIKDTHKDNNLKIRLTLLNECPLSEGFFRVPKEGGQCYKLFSDANSTWSEAETKCKSEGLALAEPADDVALVLRMHIVLKLSGGGGNAWVGGVYDGSTYRFVRNQARQLATDSALLNRGESFSDDFTEYHCLYLGTTSWFAPHKAYGTSPCINPSWTLCEVVMP</sequence>